<evidence type="ECO:0000313" key="3">
    <source>
        <dbReference type="EMBL" id="MFC5889780.1"/>
    </source>
</evidence>
<feature type="region of interest" description="Disordered" evidence="1">
    <location>
        <begin position="135"/>
        <end position="159"/>
    </location>
</feature>
<keyword evidence="2" id="KW-1133">Transmembrane helix</keyword>
<evidence type="ECO:0000313" key="4">
    <source>
        <dbReference type="Proteomes" id="UP001596067"/>
    </source>
</evidence>
<evidence type="ECO:0000256" key="2">
    <source>
        <dbReference type="SAM" id="Phobius"/>
    </source>
</evidence>
<proteinExistence type="predicted"/>
<comment type="caution">
    <text evidence="3">The sequence shown here is derived from an EMBL/GenBank/DDBJ whole genome shotgun (WGS) entry which is preliminary data.</text>
</comment>
<sequence>MSSPPVAPAPRWPLILLRATATALAVLAVVQTALAGSFLNGHYESLGLHAAGGTALAVVAFAQTVVGLLVRWIGRGPLWPFGVSVLLTVATAAQIALGYHRAVGLHVLFGVLLVSGTLFTLVGAWRRRLPVGRPAPDAAAGPDGGGLLPRPGGPMEVAQ</sequence>
<keyword evidence="2" id="KW-0472">Membrane</keyword>
<feature type="compositionally biased region" description="Low complexity" evidence="1">
    <location>
        <begin position="148"/>
        <end position="159"/>
    </location>
</feature>
<dbReference type="RefSeq" id="WP_313766155.1">
    <property type="nucleotide sequence ID" value="NZ_BAAAVH010000054.1"/>
</dbReference>
<dbReference type="Proteomes" id="UP001596067">
    <property type="component" value="Unassembled WGS sequence"/>
</dbReference>
<accession>A0ABW1F7H9</accession>
<gene>
    <name evidence="3" type="ORF">ACFP0N_32910</name>
</gene>
<feature type="transmembrane region" description="Helical" evidence="2">
    <location>
        <begin position="103"/>
        <end position="125"/>
    </location>
</feature>
<protein>
    <recommendedName>
        <fullName evidence="5">Integral membrane protein</fullName>
    </recommendedName>
</protein>
<organism evidence="3 4">
    <name type="scientific">Kitasatospora aburaviensis</name>
    <dbReference type="NCBI Taxonomy" id="67265"/>
    <lineage>
        <taxon>Bacteria</taxon>
        <taxon>Bacillati</taxon>
        <taxon>Actinomycetota</taxon>
        <taxon>Actinomycetes</taxon>
        <taxon>Kitasatosporales</taxon>
        <taxon>Streptomycetaceae</taxon>
        <taxon>Kitasatospora</taxon>
    </lineage>
</organism>
<name>A0ABW1F7H9_9ACTN</name>
<feature type="transmembrane region" description="Helical" evidence="2">
    <location>
        <begin position="77"/>
        <end position="97"/>
    </location>
</feature>
<evidence type="ECO:0000256" key="1">
    <source>
        <dbReference type="SAM" id="MobiDB-lite"/>
    </source>
</evidence>
<keyword evidence="4" id="KW-1185">Reference proteome</keyword>
<reference evidence="4" key="1">
    <citation type="journal article" date="2019" name="Int. J. Syst. Evol. Microbiol.">
        <title>The Global Catalogue of Microorganisms (GCM) 10K type strain sequencing project: providing services to taxonomists for standard genome sequencing and annotation.</title>
        <authorList>
            <consortium name="The Broad Institute Genomics Platform"/>
            <consortium name="The Broad Institute Genome Sequencing Center for Infectious Disease"/>
            <person name="Wu L."/>
            <person name="Ma J."/>
        </authorList>
    </citation>
    <scope>NUCLEOTIDE SEQUENCE [LARGE SCALE GENOMIC DNA]</scope>
    <source>
        <strain evidence="4">CGMCC 4.1469</strain>
    </source>
</reference>
<dbReference type="EMBL" id="JBHSOD010000064">
    <property type="protein sequence ID" value="MFC5889780.1"/>
    <property type="molecule type" value="Genomic_DNA"/>
</dbReference>
<keyword evidence="2" id="KW-0812">Transmembrane</keyword>
<feature type="transmembrane region" description="Helical" evidence="2">
    <location>
        <begin position="51"/>
        <end position="70"/>
    </location>
</feature>
<evidence type="ECO:0008006" key="5">
    <source>
        <dbReference type="Google" id="ProtNLM"/>
    </source>
</evidence>